<dbReference type="RefSeq" id="WP_012110250.1">
    <property type="nucleotide sequence ID" value="NC_009719.1"/>
</dbReference>
<dbReference type="Proteomes" id="UP000006377">
    <property type="component" value="Chromosome"/>
</dbReference>
<name>A7HSU2_PARL1</name>
<proteinExistence type="predicted"/>
<evidence type="ECO:0000256" key="1">
    <source>
        <dbReference type="SAM" id="MobiDB-lite"/>
    </source>
</evidence>
<dbReference type="Pfam" id="PF14105">
    <property type="entry name" value="DUF4278"/>
    <property type="match status" value="1"/>
</dbReference>
<feature type="compositionally biased region" description="Basic and acidic residues" evidence="1">
    <location>
        <begin position="38"/>
        <end position="51"/>
    </location>
</feature>
<evidence type="ECO:0000313" key="3">
    <source>
        <dbReference type="Proteomes" id="UP000006377"/>
    </source>
</evidence>
<evidence type="ECO:0000313" key="2">
    <source>
        <dbReference type="EMBL" id="ABS62975.1"/>
    </source>
</evidence>
<feature type="region of interest" description="Disordered" evidence="1">
    <location>
        <begin position="1"/>
        <end position="58"/>
    </location>
</feature>
<dbReference type="EMBL" id="CP000774">
    <property type="protein sequence ID" value="ABS62975.1"/>
    <property type="molecule type" value="Genomic_DNA"/>
</dbReference>
<protein>
    <recommendedName>
        <fullName evidence="4">DUF4278 domain-containing protein</fullName>
    </recommendedName>
</protein>
<dbReference type="InterPro" id="IPR025458">
    <property type="entry name" value="DUF4278"/>
</dbReference>
<accession>A7HSU2</accession>
<dbReference type="KEGG" id="pla:Plav_1355"/>
<gene>
    <name evidence="2" type="ordered locus">Plav_1355</name>
</gene>
<dbReference type="AlphaFoldDB" id="A7HSU2"/>
<feature type="compositionally biased region" description="Polar residues" evidence="1">
    <location>
        <begin position="18"/>
        <end position="36"/>
    </location>
</feature>
<organism evidence="2 3">
    <name type="scientific">Parvibaculum lavamentivorans (strain DS-1 / DSM 13023 / NCIMB 13966)</name>
    <dbReference type="NCBI Taxonomy" id="402881"/>
    <lineage>
        <taxon>Bacteria</taxon>
        <taxon>Pseudomonadati</taxon>
        <taxon>Pseudomonadota</taxon>
        <taxon>Alphaproteobacteria</taxon>
        <taxon>Hyphomicrobiales</taxon>
        <taxon>Parvibaculaceae</taxon>
        <taxon>Parvibaculum</taxon>
    </lineage>
</organism>
<keyword evidence="3" id="KW-1185">Reference proteome</keyword>
<reference evidence="2 3" key="1">
    <citation type="journal article" date="2011" name="Stand. Genomic Sci.">
        <title>Complete genome sequence of Parvibaculum lavamentivorans type strain (DS-1(T)).</title>
        <authorList>
            <person name="Schleheck D."/>
            <person name="Weiss M."/>
            <person name="Pitluck S."/>
            <person name="Bruce D."/>
            <person name="Land M.L."/>
            <person name="Han S."/>
            <person name="Saunders E."/>
            <person name="Tapia R."/>
            <person name="Detter C."/>
            <person name="Brettin T."/>
            <person name="Han J."/>
            <person name="Woyke T."/>
            <person name="Goodwin L."/>
            <person name="Pennacchio L."/>
            <person name="Nolan M."/>
            <person name="Cook A.M."/>
            <person name="Kjelleberg S."/>
            <person name="Thomas T."/>
        </authorList>
    </citation>
    <scope>NUCLEOTIDE SEQUENCE [LARGE SCALE GENOMIC DNA]</scope>
    <source>
        <strain evidence="3">DS-1 / DSM 13023 / NCIMB 13966</strain>
    </source>
</reference>
<evidence type="ECO:0008006" key="4">
    <source>
        <dbReference type="Google" id="ProtNLM"/>
    </source>
</evidence>
<dbReference type="HOGENOM" id="CLU_2975200_0_0_5"/>
<sequence>MTDLSYRGVAHHGEKNAAKSQDTTLNYRGTRYNSALSLKEKPRASRADLRYRGIPQHG</sequence>